<evidence type="ECO:0000256" key="1">
    <source>
        <dbReference type="ARBA" id="ARBA00004635"/>
    </source>
</evidence>
<organism evidence="6 7">
    <name type="scientific">Syncephalastrum racemosum</name>
    <name type="common">Filamentous fungus</name>
    <dbReference type="NCBI Taxonomy" id="13706"/>
    <lineage>
        <taxon>Eukaryota</taxon>
        <taxon>Fungi</taxon>
        <taxon>Fungi incertae sedis</taxon>
        <taxon>Mucoromycota</taxon>
        <taxon>Mucoromycotina</taxon>
        <taxon>Mucoromycetes</taxon>
        <taxon>Mucorales</taxon>
        <taxon>Syncephalastraceae</taxon>
        <taxon>Syncephalastrum</taxon>
    </lineage>
</organism>
<evidence type="ECO:0000256" key="4">
    <source>
        <dbReference type="ARBA" id="ARBA00023288"/>
    </source>
</evidence>
<keyword evidence="3" id="KW-0472">Membrane</keyword>
<dbReference type="Proteomes" id="UP000242180">
    <property type="component" value="Unassembled WGS sequence"/>
</dbReference>
<feature type="domain" description="CYRIA/CYRIB Rac1 binding" evidence="5">
    <location>
        <begin position="21"/>
        <end position="331"/>
    </location>
</feature>
<dbReference type="EMBL" id="MCGN01000003">
    <property type="protein sequence ID" value="ORY98516.1"/>
    <property type="molecule type" value="Genomic_DNA"/>
</dbReference>
<sequence length="337" mass="37662">MGQLLSSLSLRSGDVMVPELGFDIENAKPSSEESHLYNELFELLVQPGPSLLNALRNYKSASVQVRTAIASPTEENEDNAWQAVLPIVDMLREFYGYASDLQEGVPRLLNVLCQGDVSRNLEKHQGLTKLFADILDFVFEFDHLKTHSPTLQNDFSYYRRMLQRGRYGASGRQSMADESMSDLRSAMVEDDQANRISLFIAYPTPMLKCVIDTTTDYVTKNKLQRPVGECLAAVWATCFGTVNKKRTLRPEIVAFCLKVMVVSIILYDHIDPSGAFSKSSPINIKNSVKMIQSVNTNTFNIPEESSATNLMSALRYNSKHLNDDSTPKGVKNLVMAA</sequence>
<dbReference type="InterPro" id="IPR039789">
    <property type="entry name" value="CYRI"/>
</dbReference>
<keyword evidence="7" id="KW-1185">Reference proteome</keyword>
<dbReference type="OrthoDB" id="60973at2759"/>
<accession>A0A1X2HIU6</accession>
<evidence type="ECO:0000256" key="3">
    <source>
        <dbReference type="ARBA" id="ARBA00023136"/>
    </source>
</evidence>
<dbReference type="OMA" id="MANVCHD"/>
<comment type="caution">
    <text evidence="6">The sequence shown here is derived from an EMBL/GenBank/DDBJ whole genome shotgun (WGS) entry which is preliminary data.</text>
</comment>
<dbReference type="PANTHER" id="PTHR12422">
    <property type="entry name" value="GH09096P"/>
    <property type="match status" value="1"/>
</dbReference>
<evidence type="ECO:0000313" key="6">
    <source>
        <dbReference type="EMBL" id="ORY98516.1"/>
    </source>
</evidence>
<dbReference type="GO" id="GO:0030833">
    <property type="term" value="P:regulation of actin filament polymerization"/>
    <property type="evidence" value="ECO:0007669"/>
    <property type="project" value="InterPro"/>
</dbReference>
<gene>
    <name evidence="6" type="ORF">BCR43DRAFT_195977</name>
</gene>
<keyword evidence="4" id="KW-0449">Lipoprotein</keyword>
<comment type="similarity">
    <text evidence="2">Belongs to the CYRI family.</text>
</comment>
<dbReference type="InterPro" id="IPR009828">
    <property type="entry name" value="CYRIA/CYRIB_Rac1-bd"/>
</dbReference>
<protein>
    <recommendedName>
        <fullName evidence="5">CYRIA/CYRIB Rac1 binding domain-containing protein</fullName>
    </recommendedName>
</protein>
<proteinExistence type="inferred from homology"/>
<reference evidence="6 7" key="1">
    <citation type="submission" date="2016-07" db="EMBL/GenBank/DDBJ databases">
        <title>Pervasive Adenine N6-methylation of Active Genes in Fungi.</title>
        <authorList>
            <consortium name="DOE Joint Genome Institute"/>
            <person name="Mondo S.J."/>
            <person name="Dannebaum R.O."/>
            <person name="Kuo R.C."/>
            <person name="Labutti K."/>
            <person name="Haridas S."/>
            <person name="Kuo A."/>
            <person name="Salamov A."/>
            <person name="Ahrendt S.R."/>
            <person name="Lipzen A."/>
            <person name="Sullivan W."/>
            <person name="Andreopoulos W.B."/>
            <person name="Clum A."/>
            <person name="Lindquist E."/>
            <person name="Daum C."/>
            <person name="Ramamoorthy G.K."/>
            <person name="Gryganskyi A."/>
            <person name="Culley D."/>
            <person name="Magnuson J.K."/>
            <person name="James T.Y."/>
            <person name="O'Malley M.A."/>
            <person name="Stajich J.E."/>
            <person name="Spatafora J.W."/>
            <person name="Visel A."/>
            <person name="Grigoriev I.V."/>
        </authorList>
    </citation>
    <scope>NUCLEOTIDE SEQUENCE [LARGE SCALE GENOMIC DNA]</scope>
    <source>
        <strain evidence="6 7">NRRL 2496</strain>
    </source>
</reference>
<evidence type="ECO:0000313" key="7">
    <source>
        <dbReference type="Proteomes" id="UP000242180"/>
    </source>
</evidence>
<evidence type="ECO:0000256" key="2">
    <source>
        <dbReference type="ARBA" id="ARBA00005778"/>
    </source>
</evidence>
<comment type="subcellular location">
    <subcellularLocation>
        <location evidence="1">Membrane</location>
        <topology evidence="1">Lipid-anchor</topology>
    </subcellularLocation>
</comment>
<name>A0A1X2HIU6_SYNRA</name>
<dbReference type="InParanoid" id="A0A1X2HIU6"/>
<dbReference type="AlphaFoldDB" id="A0A1X2HIU6"/>
<dbReference type="GO" id="GO:0016020">
    <property type="term" value="C:membrane"/>
    <property type="evidence" value="ECO:0007669"/>
    <property type="project" value="UniProtKB-SubCell"/>
</dbReference>
<evidence type="ECO:0000259" key="5">
    <source>
        <dbReference type="Pfam" id="PF07159"/>
    </source>
</evidence>
<dbReference type="GO" id="GO:0031267">
    <property type="term" value="F:small GTPase binding"/>
    <property type="evidence" value="ECO:0007669"/>
    <property type="project" value="InterPro"/>
</dbReference>
<dbReference type="Pfam" id="PF07159">
    <property type="entry name" value="CYRIA-B_Rac1-bd"/>
    <property type="match status" value="1"/>
</dbReference>